<evidence type="ECO:0000259" key="7">
    <source>
        <dbReference type="Pfam" id="PF07669"/>
    </source>
</evidence>
<dbReference type="AlphaFoldDB" id="A0A519BDF2"/>
<dbReference type="CDD" id="cd02440">
    <property type="entry name" value="AdoMet_MTases"/>
    <property type="match status" value="1"/>
</dbReference>
<organism evidence="9 10">
    <name type="scientific">Candidatus Acidulodesulfobacterium ferriphilum</name>
    <dbReference type="NCBI Taxonomy" id="2597223"/>
    <lineage>
        <taxon>Bacteria</taxon>
        <taxon>Deltaproteobacteria</taxon>
        <taxon>Candidatus Acidulodesulfobacterales</taxon>
        <taxon>Candidatus Acidulodesulfobacterium</taxon>
    </lineage>
</organism>
<keyword evidence="3 9" id="KW-0489">Methyltransferase</keyword>
<keyword evidence="5" id="KW-0949">S-adenosyl-L-methionine</keyword>
<dbReference type="GO" id="GO:0009007">
    <property type="term" value="F:site-specific DNA-methyltransferase (adenine-specific) activity"/>
    <property type="evidence" value="ECO:0007669"/>
    <property type="project" value="UniProtKB-EC"/>
</dbReference>
<evidence type="ECO:0000256" key="4">
    <source>
        <dbReference type="ARBA" id="ARBA00022679"/>
    </source>
</evidence>
<name>A0A519BDF2_9DELT</name>
<dbReference type="Pfam" id="PF07669">
    <property type="entry name" value="Eco57I"/>
    <property type="match status" value="1"/>
</dbReference>
<dbReference type="SUPFAM" id="SSF53335">
    <property type="entry name" value="S-adenosyl-L-methionine-dependent methyltransferases"/>
    <property type="match status" value="1"/>
</dbReference>
<dbReference type="PANTHER" id="PTHR33841:SF5">
    <property type="entry name" value="DNA METHYLASE (MODIFICATION METHYLASE) (METHYLTRANSFERASE)-RELATED"/>
    <property type="match status" value="1"/>
</dbReference>
<feature type="domain" description="Type II methyltransferase M.TaqI-like" evidence="7">
    <location>
        <begin position="75"/>
        <end position="221"/>
    </location>
</feature>
<dbReference type="GO" id="GO:0003676">
    <property type="term" value="F:nucleic acid binding"/>
    <property type="evidence" value="ECO:0007669"/>
    <property type="project" value="InterPro"/>
</dbReference>
<dbReference type="PANTHER" id="PTHR33841">
    <property type="entry name" value="DNA METHYLTRANSFERASE YEEA-RELATED"/>
    <property type="match status" value="1"/>
</dbReference>
<evidence type="ECO:0000256" key="6">
    <source>
        <dbReference type="ARBA" id="ARBA00047942"/>
    </source>
</evidence>
<evidence type="ECO:0000256" key="5">
    <source>
        <dbReference type="ARBA" id="ARBA00022691"/>
    </source>
</evidence>
<sequence length="533" mass="63513">MEKYYDFMITNYDNELENNYLSKTDIKYRRSFGQFFTPFNIACFMADWILNTKKDNLTILDPAAGLGIFERTIKYRNKSKNIYFDLWEIDKNIVSELKNIVSELKINVNINESDFLTSPWDKKYDGIIANPPYYKHHFIKNKEEIFQKICSKAFFKFSIQNNIYSWFLIKSINLLNYGGKLAFIIPSEFLNANYGEKIKEYLITSGITLHLININFTENVFDNALTTSLIILAEKNREKSSAVNFFNISDIKQLNNLSNFLKEYPMKRMNNHDLNPKIKWRNYFNEYKKQGEENLIPFLKIGKFSRGIATGSNEYFTLTPKEVEEFNIPNECLYPCITKANFIKDILFSKNDFNQLIEQDKKTYLFDGQKSEHEICKRYIKKGESENIHKKYLTKNRHPWYALEKRDVSKIWVSVFSRNGLKFIWNDSDCKNLTCFHSFYPSELGKHYLDILFVYLNTEFARKLFDQEKREYGNGLEKFEPNDINKSLILDFEIIKKEDMDELRRLQIEIFKNNKKDRLEIINNADLILRKYL</sequence>
<dbReference type="InterPro" id="IPR054520">
    <property type="entry name" value="M_Eco57I_C"/>
</dbReference>
<comment type="similarity">
    <text evidence="1">Belongs to the N(4)/N(6)-methyltransferase family.</text>
</comment>
<dbReference type="GO" id="GO:0006304">
    <property type="term" value="P:DNA modification"/>
    <property type="evidence" value="ECO:0007669"/>
    <property type="project" value="InterPro"/>
</dbReference>
<evidence type="ECO:0000313" key="10">
    <source>
        <dbReference type="Proteomes" id="UP000320813"/>
    </source>
</evidence>
<dbReference type="InterPro" id="IPR011639">
    <property type="entry name" value="MethylTrfase_TaqI-like_dom"/>
</dbReference>
<feature type="domain" description="Type II methyltransferase M.Eco57I C-terminal" evidence="8">
    <location>
        <begin position="292"/>
        <end position="506"/>
    </location>
</feature>
<reference evidence="9 10" key="1">
    <citation type="submission" date="2019-01" db="EMBL/GenBank/DDBJ databases">
        <title>Insights into ecological role of a new deltaproteobacterial order Candidatus Sinidesulfobacterales (Sva0485) by metagenomics and metatranscriptomics.</title>
        <authorList>
            <person name="Tan S."/>
            <person name="Liu J."/>
            <person name="Fang Y."/>
            <person name="Hedlund B.P."/>
            <person name="Lian Z.H."/>
            <person name="Huang L.Y."/>
            <person name="Li J.T."/>
            <person name="Huang L.N."/>
            <person name="Li W.J."/>
            <person name="Jiang H.C."/>
            <person name="Dong H.L."/>
            <person name="Shu W.S."/>
        </authorList>
    </citation>
    <scope>NUCLEOTIDE SEQUENCE [LARGE SCALE GENOMIC DNA]</scope>
    <source>
        <strain evidence="9">AP3</strain>
    </source>
</reference>
<dbReference type="EC" id="2.1.1.72" evidence="2"/>
<comment type="caution">
    <text evidence="9">The sequence shown here is derived from an EMBL/GenBank/DDBJ whole genome shotgun (WGS) entry which is preliminary data.</text>
</comment>
<dbReference type="PRINTS" id="PR00507">
    <property type="entry name" value="N12N6MTFRASE"/>
</dbReference>
<dbReference type="InterPro" id="IPR029063">
    <property type="entry name" value="SAM-dependent_MTases_sf"/>
</dbReference>
<keyword evidence="4 9" id="KW-0808">Transferase</keyword>
<gene>
    <name evidence="9" type="ORF">EVJ47_03255</name>
</gene>
<proteinExistence type="inferred from homology"/>
<dbReference type="Pfam" id="PF22837">
    <property type="entry name" value="M_Eco57I_C"/>
    <property type="match status" value="1"/>
</dbReference>
<dbReference type="Gene3D" id="3.40.50.150">
    <property type="entry name" value="Vaccinia Virus protein VP39"/>
    <property type="match status" value="1"/>
</dbReference>
<evidence type="ECO:0000256" key="2">
    <source>
        <dbReference type="ARBA" id="ARBA00011900"/>
    </source>
</evidence>
<dbReference type="InterPro" id="IPR050953">
    <property type="entry name" value="N4_N6_ade-DNA_methylase"/>
</dbReference>
<evidence type="ECO:0000256" key="3">
    <source>
        <dbReference type="ARBA" id="ARBA00022603"/>
    </source>
</evidence>
<dbReference type="InterPro" id="IPR002052">
    <property type="entry name" value="DNA_methylase_N6_adenine_CS"/>
</dbReference>
<protein>
    <recommendedName>
        <fullName evidence="2">site-specific DNA-methyltransferase (adenine-specific)</fullName>
        <ecNumber evidence="2">2.1.1.72</ecNumber>
    </recommendedName>
</protein>
<dbReference type="Proteomes" id="UP000320813">
    <property type="component" value="Unassembled WGS sequence"/>
</dbReference>
<evidence type="ECO:0000256" key="1">
    <source>
        <dbReference type="ARBA" id="ARBA00006594"/>
    </source>
</evidence>
<evidence type="ECO:0000313" key="9">
    <source>
        <dbReference type="EMBL" id="RZD15302.1"/>
    </source>
</evidence>
<dbReference type="PROSITE" id="PS00092">
    <property type="entry name" value="N6_MTASE"/>
    <property type="match status" value="1"/>
</dbReference>
<evidence type="ECO:0000259" key="8">
    <source>
        <dbReference type="Pfam" id="PF22837"/>
    </source>
</evidence>
<comment type="catalytic activity">
    <reaction evidence="6">
        <text>a 2'-deoxyadenosine in DNA + S-adenosyl-L-methionine = an N(6)-methyl-2'-deoxyadenosine in DNA + S-adenosyl-L-homocysteine + H(+)</text>
        <dbReference type="Rhea" id="RHEA:15197"/>
        <dbReference type="Rhea" id="RHEA-COMP:12418"/>
        <dbReference type="Rhea" id="RHEA-COMP:12419"/>
        <dbReference type="ChEBI" id="CHEBI:15378"/>
        <dbReference type="ChEBI" id="CHEBI:57856"/>
        <dbReference type="ChEBI" id="CHEBI:59789"/>
        <dbReference type="ChEBI" id="CHEBI:90615"/>
        <dbReference type="ChEBI" id="CHEBI:90616"/>
        <dbReference type="EC" id="2.1.1.72"/>
    </reaction>
</comment>
<accession>A0A519BDF2</accession>
<dbReference type="EMBL" id="SGBD01000001">
    <property type="protein sequence ID" value="RZD15302.1"/>
    <property type="molecule type" value="Genomic_DNA"/>
</dbReference>
<dbReference type="GO" id="GO:0032259">
    <property type="term" value="P:methylation"/>
    <property type="evidence" value="ECO:0007669"/>
    <property type="project" value="UniProtKB-KW"/>
</dbReference>